<reference evidence="3" key="1">
    <citation type="submission" date="2017-01" db="EMBL/GenBank/DDBJ databases">
        <authorList>
            <person name="Varghese N."/>
            <person name="Submissions S."/>
        </authorList>
    </citation>
    <scope>NUCLEOTIDE SEQUENCE [LARGE SCALE GENOMIC DNA]</scope>
    <source>
        <strain evidence="3">type strain: HArc-</strain>
    </source>
</reference>
<dbReference type="STRING" id="308853.SAMN05421752_1243"/>
<sequence length="136" mass="15727">MAREIRFELNDDQFEEMSEIKEEQGRTWAGLFVAGVRELEGSGSSGERLDGLKHDWNKDQRVFPEPGNDRVGSFKAGWTKAENGEEFGPRALEGLSWHNLGWRLGMMFDDTPTDLKQELYQWCVEQQKETQKEGEE</sequence>
<evidence type="ECO:0000256" key="1">
    <source>
        <dbReference type="SAM" id="MobiDB-lite"/>
    </source>
</evidence>
<feature type="region of interest" description="Disordered" evidence="1">
    <location>
        <begin position="41"/>
        <end position="75"/>
    </location>
</feature>
<evidence type="ECO:0000313" key="3">
    <source>
        <dbReference type="Proteomes" id="UP000185936"/>
    </source>
</evidence>
<dbReference type="OrthoDB" id="194164at2157"/>
<organism evidence="2 3">
    <name type="scientific">Natronorubrum thiooxidans</name>
    <dbReference type="NCBI Taxonomy" id="308853"/>
    <lineage>
        <taxon>Archaea</taxon>
        <taxon>Methanobacteriati</taxon>
        <taxon>Methanobacteriota</taxon>
        <taxon>Stenosarchaea group</taxon>
        <taxon>Halobacteria</taxon>
        <taxon>Halobacteriales</taxon>
        <taxon>Natrialbaceae</taxon>
        <taxon>Natronorubrum</taxon>
    </lineage>
</organism>
<gene>
    <name evidence="2" type="ORF">SAMN05421752_1243</name>
</gene>
<accession>A0A1N7H489</accession>
<protein>
    <submittedName>
        <fullName evidence="2">Uncharacterized protein</fullName>
    </submittedName>
</protein>
<dbReference type="AlphaFoldDB" id="A0A1N7H489"/>
<proteinExistence type="predicted"/>
<name>A0A1N7H489_9EURY</name>
<dbReference type="RefSeq" id="WP_143823956.1">
    <property type="nucleotide sequence ID" value="NZ_FTNR01000024.1"/>
</dbReference>
<keyword evidence="3" id="KW-1185">Reference proteome</keyword>
<dbReference type="Proteomes" id="UP000185936">
    <property type="component" value="Unassembled WGS sequence"/>
</dbReference>
<dbReference type="EMBL" id="FTNR01000024">
    <property type="protein sequence ID" value="SIS19654.1"/>
    <property type="molecule type" value="Genomic_DNA"/>
</dbReference>
<feature type="compositionally biased region" description="Basic and acidic residues" evidence="1">
    <location>
        <begin position="47"/>
        <end position="62"/>
    </location>
</feature>
<evidence type="ECO:0000313" key="2">
    <source>
        <dbReference type="EMBL" id="SIS19654.1"/>
    </source>
</evidence>